<dbReference type="RefSeq" id="WP_249677889.1">
    <property type="nucleotide sequence ID" value="NZ_JAMCOF010000015.1"/>
</dbReference>
<name>A0ABT0PCI9_9HYPH</name>
<organism evidence="1 2">
    <name type="scientific">Bartonella bilalgolemii</name>
    <dbReference type="NCBI Taxonomy" id="2942911"/>
    <lineage>
        <taxon>Bacteria</taxon>
        <taxon>Pseudomonadati</taxon>
        <taxon>Pseudomonadota</taxon>
        <taxon>Alphaproteobacteria</taxon>
        <taxon>Hyphomicrobiales</taxon>
        <taxon>Bartonellaceae</taxon>
        <taxon>Bartonella</taxon>
    </lineage>
</organism>
<evidence type="ECO:0008006" key="3">
    <source>
        <dbReference type="Google" id="ProtNLM"/>
    </source>
</evidence>
<evidence type="ECO:0000313" key="2">
    <source>
        <dbReference type="Proteomes" id="UP001523003"/>
    </source>
</evidence>
<keyword evidence="2" id="KW-1185">Reference proteome</keyword>
<comment type="caution">
    <text evidence="1">The sequence shown here is derived from an EMBL/GenBank/DDBJ whole genome shotgun (WGS) entry which is preliminary data.</text>
</comment>
<sequence length="147" mass="16938">MQVVRKDLCNYICNVGKNANLLLLIDAEYSIIEDDLLRYANSQGMINSFKTALTEIDTVRNHVAFVENPEKYQVINEAYSLPNNRKGGLPYDEARQAMASHYARLGNWDKARLTDIEKSIRKVRRENIKVMQKLYEKMQAKAIGIDL</sequence>
<accession>A0ABT0PCI9</accession>
<proteinExistence type="predicted"/>
<protein>
    <recommendedName>
        <fullName evidence="3">Phage related protein</fullName>
    </recommendedName>
</protein>
<dbReference type="Proteomes" id="UP001523003">
    <property type="component" value="Unassembled WGS sequence"/>
</dbReference>
<reference evidence="1 2" key="1">
    <citation type="submission" date="2022-05" db="EMBL/GenBank/DDBJ databases">
        <title>Description of the Bartonella bilalgolemii sp. nov. Isolated from Apodemus uralensis (Pallas 1811).</title>
        <authorList>
            <person name="Zgheib R."/>
            <person name="Celebi B."/>
        </authorList>
    </citation>
    <scope>NUCLEOTIDE SEQUENCE [LARGE SCALE GENOMIC DNA]</scope>
    <source>
        <strain evidence="1 2">G70</strain>
    </source>
</reference>
<dbReference type="EMBL" id="JAMCOF010000015">
    <property type="protein sequence ID" value="MCL6230309.1"/>
    <property type="molecule type" value="Genomic_DNA"/>
</dbReference>
<gene>
    <name evidence="1" type="ORF">M4Z11_06885</name>
</gene>
<evidence type="ECO:0000313" key="1">
    <source>
        <dbReference type="EMBL" id="MCL6230309.1"/>
    </source>
</evidence>